<evidence type="ECO:0000313" key="1">
    <source>
        <dbReference type="EMBL" id="QJA65397.1"/>
    </source>
</evidence>
<reference evidence="1" key="1">
    <citation type="submission" date="2020-03" db="EMBL/GenBank/DDBJ databases">
        <title>The deep terrestrial virosphere.</title>
        <authorList>
            <person name="Holmfeldt K."/>
            <person name="Nilsson E."/>
            <person name="Simone D."/>
            <person name="Lopez-Fernandez M."/>
            <person name="Wu X."/>
            <person name="de Brujin I."/>
            <person name="Lundin D."/>
            <person name="Andersson A."/>
            <person name="Bertilsson S."/>
            <person name="Dopson M."/>
        </authorList>
    </citation>
    <scope>NUCLEOTIDE SEQUENCE</scope>
    <source>
        <strain evidence="2">MM415A00136</strain>
        <strain evidence="1">MM415B00397</strain>
    </source>
</reference>
<accession>A0A6M3J8G4</accession>
<gene>
    <name evidence="2" type="ORF">MM415A00136_0063</name>
    <name evidence="1" type="ORF">MM415B00397_0009</name>
</gene>
<name>A0A6M3J8G4_9ZZZZ</name>
<protein>
    <submittedName>
        <fullName evidence="1">Uncharacterized protein</fullName>
    </submittedName>
</protein>
<dbReference type="AlphaFoldDB" id="A0A6M3J8G4"/>
<evidence type="ECO:0000313" key="2">
    <source>
        <dbReference type="EMBL" id="QJI05181.1"/>
    </source>
</evidence>
<proteinExistence type="predicted"/>
<organism evidence="1">
    <name type="scientific">viral metagenome</name>
    <dbReference type="NCBI Taxonomy" id="1070528"/>
    <lineage>
        <taxon>unclassified sequences</taxon>
        <taxon>metagenomes</taxon>
        <taxon>organismal metagenomes</taxon>
    </lineage>
</organism>
<dbReference type="EMBL" id="MT145195">
    <property type="protein sequence ID" value="QJI05181.1"/>
    <property type="molecule type" value="Genomic_DNA"/>
</dbReference>
<dbReference type="EMBL" id="MT141538">
    <property type="protein sequence ID" value="QJA65397.1"/>
    <property type="molecule type" value="Genomic_DNA"/>
</dbReference>
<sequence length="78" mass="9087">MTTAERSGNNLSLNQMTTKEAENRIKQVGGDVKVFWNWMRGQTCGLNEDGTNDIYEYDVERFVRYKCDPKNEPLHEVD</sequence>